<evidence type="ECO:0000313" key="2">
    <source>
        <dbReference type="EMBL" id="CDX13691.1"/>
    </source>
</evidence>
<protein>
    <submittedName>
        <fullName evidence="2">Uncharacterized protein</fullName>
    </submittedName>
</protein>
<reference evidence="2 5" key="1">
    <citation type="submission" date="2014-08" db="EMBL/GenBank/DDBJ databases">
        <authorList>
            <person name="Moulin Lionel"/>
        </authorList>
    </citation>
    <scope>NUCLEOTIDE SEQUENCE [LARGE SCALE GENOMIC DNA]</scope>
</reference>
<dbReference type="Proteomes" id="UP000045285">
    <property type="component" value="Unassembled WGS sequence"/>
</dbReference>
<evidence type="ECO:0000313" key="4">
    <source>
        <dbReference type="Proteomes" id="UP000045285"/>
    </source>
</evidence>
<evidence type="ECO:0000313" key="3">
    <source>
        <dbReference type="EMBL" id="CDX36401.1"/>
    </source>
</evidence>
<proteinExistence type="predicted"/>
<evidence type="ECO:0000313" key="5">
    <source>
        <dbReference type="Proteomes" id="UP000046373"/>
    </source>
</evidence>
<dbReference type="Proteomes" id="UP000046373">
    <property type="component" value="Unassembled WGS sequence"/>
</dbReference>
<gene>
    <name evidence="2" type="ORF">MPL3356_150020</name>
    <name evidence="3" type="ORF">MPLDJ20_20537</name>
</gene>
<keyword evidence="4" id="KW-1185">Reference proteome</keyword>
<feature type="compositionally biased region" description="Polar residues" evidence="1">
    <location>
        <begin position="47"/>
        <end position="56"/>
    </location>
</feature>
<evidence type="ECO:0000256" key="1">
    <source>
        <dbReference type="SAM" id="MobiDB-lite"/>
    </source>
</evidence>
<feature type="region of interest" description="Disordered" evidence="1">
    <location>
        <begin position="1"/>
        <end position="56"/>
    </location>
</feature>
<dbReference type="AlphaFoldDB" id="A0A090DJN3"/>
<dbReference type="STRING" id="69974.MPLDJ20_20537"/>
<sequence length="56" mass="5750">MEPEVGTADSPSSGRYAATFSPRGEEVGAGAEELLSPPGRGRIAPNCPSQFGWQSG</sequence>
<reference evidence="4" key="2">
    <citation type="submission" date="2014-08" db="EMBL/GenBank/DDBJ databases">
        <authorList>
            <person name="Moulin L."/>
        </authorList>
    </citation>
    <scope>NUCLEOTIDE SEQUENCE [LARGE SCALE GENOMIC DNA]</scope>
</reference>
<dbReference type="EMBL" id="CCMZ01000007">
    <property type="protein sequence ID" value="CDX13691.1"/>
    <property type="molecule type" value="Genomic_DNA"/>
</dbReference>
<organism evidence="2 4">
    <name type="scientific">Mesorhizobium plurifarium</name>
    <dbReference type="NCBI Taxonomy" id="69974"/>
    <lineage>
        <taxon>Bacteria</taxon>
        <taxon>Pseudomonadati</taxon>
        <taxon>Pseudomonadota</taxon>
        <taxon>Alphaproteobacteria</taxon>
        <taxon>Hyphomicrobiales</taxon>
        <taxon>Phyllobacteriaceae</taxon>
        <taxon>Mesorhizobium</taxon>
    </lineage>
</organism>
<accession>A0A090DJN3</accession>
<dbReference type="EMBL" id="CCNB01000012">
    <property type="protein sequence ID" value="CDX36401.1"/>
    <property type="molecule type" value="Genomic_DNA"/>
</dbReference>
<name>A0A090DJN3_MESPL</name>